<name>X6LJA7_RETFI</name>
<feature type="coiled-coil region" evidence="1">
    <location>
        <begin position="360"/>
        <end position="391"/>
    </location>
</feature>
<dbReference type="Gene3D" id="3.40.50.300">
    <property type="entry name" value="P-loop containing nucleotide triphosphate hydrolases"/>
    <property type="match status" value="1"/>
</dbReference>
<evidence type="ECO:0000259" key="2">
    <source>
        <dbReference type="Pfam" id="PF05729"/>
    </source>
</evidence>
<dbReference type="InterPro" id="IPR027417">
    <property type="entry name" value="P-loop_NTPase"/>
</dbReference>
<dbReference type="InterPro" id="IPR007111">
    <property type="entry name" value="NACHT_NTPase"/>
</dbReference>
<accession>X6LJA7</accession>
<dbReference type="EMBL" id="ASPP01037602">
    <property type="protein sequence ID" value="ETO01709.1"/>
    <property type="molecule type" value="Genomic_DNA"/>
</dbReference>
<dbReference type="Proteomes" id="UP000023152">
    <property type="component" value="Unassembled WGS sequence"/>
</dbReference>
<protein>
    <recommendedName>
        <fullName evidence="2">NACHT domain-containing protein</fullName>
    </recommendedName>
</protein>
<comment type="caution">
    <text evidence="3">The sequence shown here is derived from an EMBL/GenBank/DDBJ whole genome shotgun (WGS) entry which is preliminary data.</text>
</comment>
<sequence>MNLFISFQLVLFWKSKLSQKKIGHNISIATLRSNFSEKLVLGLRFALFLSIHQSCKTHICNLCWREKKKKKTNSKTMVSDIDYAEMINSMKYYGKAIDKTISRLSHISSVSFQSKDYCSNDAVARICFPINSAKCCGGMQDNIDNVRNEENRNYSKEIKILMRLFGELINKEDLQQKMEQFEGKIELVIKDLVQQSFEKQSKLESESKINELKNMEEVNYLNFFFFFLQRQQEGNMINDIDMNGHMNHNSKSENVQKEIEKTEIGEIKPGINLQGYCVNEICLASKAKLPVWINIGFDDIAFAPNNSSFSCPDCKKSTVSFIAKAMFYNSEYSICASGDSMLVKDNNYQCSYTIKSGLSYELKANKIRQHAANIEDLRERSENAMNSTEIQNLITELQKYEITVVKPPDLKGNERLLEKIQSDYGGDFNQAFDIGRFTILCDNPTKLQTAVAVMKKAEQFHLIVSEDKDFFNKQSRTHHRFHNIKLYVPKHDVYIEMQATLKNFTTLEGYTVIENPKLSHLFYEHIRAWKPNNQSEEELKQASDETLTKINDIICEWIDAKEVKKIANRYKPHSEIRILKPPKLNGVTEEDIHIKRNVSLKLTKFVYDQLCKFDPLKMKGQAIYVVLFEYFKKHIMGEMNPASCADVVSLLKKSRKQELEDDTTILQALETYVPLQANDYAHTDNDVNEKNDSYDCRQHIIDFLVEQKEEQKSEQNKQVRVMVLQGKSGSGKSLFCRHLEEALWESYINDPSAPIPVCISLPKCYNELNETQIISQALQMKNINKEIIDIIRENISFVFILDGFDEIFDKYYKNNSNNNERYFYDRFNLNEWNAKICQLSKSCVKR</sequence>
<feature type="domain" description="NACHT" evidence="2">
    <location>
        <begin position="720"/>
        <end position="810"/>
    </location>
</feature>
<keyword evidence="1" id="KW-0175">Coiled coil</keyword>
<reference evidence="3 4" key="1">
    <citation type="journal article" date="2013" name="Curr. Biol.">
        <title>The Genome of the Foraminiferan Reticulomyxa filosa.</title>
        <authorList>
            <person name="Glockner G."/>
            <person name="Hulsmann N."/>
            <person name="Schleicher M."/>
            <person name="Noegel A.A."/>
            <person name="Eichinger L."/>
            <person name="Gallinger C."/>
            <person name="Pawlowski J."/>
            <person name="Sierra R."/>
            <person name="Euteneuer U."/>
            <person name="Pillet L."/>
            <person name="Moustafa A."/>
            <person name="Platzer M."/>
            <person name="Groth M."/>
            <person name="Szafranski K."/>
            <person name="Schliwa M."/>
        </authorList>
    </citation>
    <scope>NUCLEOTIDE SEQUENCE [LARGE SCALE GENOMIC DNA]</scope>
</reference>
<proteinExistence type="predicted"/>
<dbReference type="SUPFAM" id="SSF52540">
    <property type="entry name" value="P-loop containing nucleoside triphosphate hydrolases"/>
    <property type="match status" value="1"/>
</dbReference>
<dbReference type="AlphaFoldDB" id="X6LJA7"/>
<evidence type="ECO:0000313" key="3">
    <source>
        <dbReference type="EMBL" id="ETO01709.1"/>
    </source>
</evidence>
<evidence type="ECO:0000256" key="1">
    <source>
        <dbReference type="SAM" id="Coils"/>
    </source>
</evidence>
<gene>
    <name evidence="3" type="ORF">RFI_35731</name>
</gene>
<organism evidence="3 4">
    <name type="scientific">Reticulomyxa filosa</name>
    <dbReference type="NCBI Taxonomy" id="46433"/>
    <lineage>
        <taxon>Eukaryota</taxon>
        <taxon>Sar</taxon>
        <taxon>Rhizaria</taxon>
        <taxon>Retaria</taxon>
        <taxon>Foraminifera</taxon>
        <taxon>Monothalamids</taxon>
        <taxon>Reticulomyxidae</taxon>
        <taxon>Reticulomyxa</taxon>
    </lineage>
</organism>
<evidence type="ECO:0000313" key="4">
    <source>
        <dbReference type="Proteomes" id="UP000023152"/>
    </source>
</evidence>
<keyword evidence="4" id="KW-1185">Reference proteome</keyword>
<dbReference type="Pfam" id="PF05729">
    <property type="entry name" value="NACHT"/>
    <property type="match status" value="1"/>
</dbReference>